<evidence type="ECO:0000256" key="2">
    <source>
        <dbReference type="ARBA" id="ARBA00010742"/>
    </source>
</evidence>
<accession>A0ABS2GCG7</accession>
<dbReference type="InterPro" id="IPR015168">
    <property type="entry name" value="SsuA/THI5"/>
</dbReference>
<evidence type="ECO:0000256" key="1">
    <source>
        <dbReference type="ARBA" id="ARBA00004418"/>
    </source>
</evidence>
<proteinExistence type="inferred from homology"/>
<feature type="domain" description="SsuA/THI5-like" evidence="5">
    <location>
        <begin position="45"/>
        <end position="254"/>
    </location>
</feature>
<dbReference type="RefSeq" id="WP_205134390.1">
    <property type="nucleotide sequence ID" value="NZ_JACSNT010000018.1"/>
</dbReference>
<evidence type="ECO:0000256" key="3">
    <source>
        <dbReference type="ARBA" id="ARBA00022729"/>
    </source>
</evidence>
<dbReference type="Proteomes" id="UP000729290">
    <property type="component" value="Unassembled WGS sequence"/>
</dbReference>
<name>A0ABS2GCG7_9FIRM</name>
<keyword evidence="3 4" id="KW-0732">Signal</keyword>
<sequence length="333" mass="36190">MRKKILSAGAVLTAFALLCGCQADTSADSLTPVRLNEVVHSVFYAPQYVAQEMGFFEEEGLDVTVSIGNGADKSMTALLSDSADIALMGTEAGIYVYNEGKEDYPKAFLQLTQRAGNFLVSRENETDFQWSDLKGSSVIGGRLGGMPELILEYTLKENGMTPNEDVEIVNNIDFSSTAGAFLGGVGDYTVEFEPTATSLVQSGAGYIIASLGEASGYVPYTVYMAESDFMTQHPETVEAFTRAIYKGQQWVANHSAAEIAEVILPQFPDSDLETLTTIIDRYKAQDTWKTDPTFDEAGFTLIQDIMEAGGELSSRVPYADFVVTDFAEKVMAE</sequence>
<dbReference type="PROSITE" id="PS51257">
    <property type="entry name" value="PROKAR_LIPOPROTEIN"/>
    <property type="match status" value="1"/>
</dbReference>
<gene>
    <name evidence="6" type="ORF">H9X83_11275</name>
</gene>
<feature type="chain" id="PRO_5047093307" evidence="4">
    <location>
        <begin position="24"/>
        <end position="333"/>
    </location>
</feature>
<dbReference type="Gene3D" id="3.40.190.10">
    <property type="entry name" value="Periplasmic binding protein-like II"/>
    <property type="match status" value="2"/>
</dbReference>
<comment type="subcellular location">
    <subcellularLocation>
        <location evidence="1">Periplasm</location>
    </subcellularLocation>
</comment>
<dbReference type="SUPFAM" id="SSF53850">
    <property type="entry name" value="Periplasmic binding protein-like II"/>
    <property type="match status" value="1"/>
</dbReference>
<evidence type="ECO:0000313" key="7">
    <source>
        <dbReference type="Proteomes" id="UP000729290"/>
    </source>
</evidence>
<reference evidence="6 7" key="1">
    <citation type="journal article" date="2021" name="Sci. Rep.">
        <title>The distribution of antibiotic resistance genes in chicken gut microbiota commensals.</title>
        <authorList>
            <person name="Juricova H."/>
            <person name="Matiasovicova J."/>
            <person name="Kubasova T."/>
            <person name="Cejkova D."/>
            <person name="Rychlik I."/>
        </authorList>
    </citation>
    <scope>NUCLEOTIDE SEQUENCE [LARGE SCALE GENOMIC DNA]</scope>
    <source>
        <strain evidence="6 7">An431b</strain>
    </source>
</reference>
<dbReference type="EMBL" id="JACSNV010000020">
    <property type="protein sequence ID" value="MBM6878730.1"/>
    <property type="molecule type" value="Genomic_DNA"/>
</dbReference>
<dbReference type="PANTHER" id="PTHR30024:SF47">
    <property type="entry name" value="TAURINE-BINDING PERIPLASMIC PROTEIN"/>
    <property type="match status" value="1"/>
</dbReference>
<protein>
    <submittedName>
        <fullName evidence="6">ABC transporter substrate-binding protein</fullName>
    </submittedName>
</protein>
<organism evidence="6 7">
    <name type="scientific">Anaerotignum lactatifermentans</name>
    <dbReference type="NCBI Taxonomy" id="160404"/>
    <lineage>
        <taxon>Bacteria</taxon>
        <taxon>Bacillati</taxon>
        <taxon>Bacillota</taxon>
        <taxon>Clostridia</taxon>
        <taxon>Lachnospirales</taxon>
        <taxon>Anaerotignaceae</taxon>
        <taxon>Anaerotignum</taxon>
    </lineage>
</organism>
<dbReference type="PANTHER" id="PTHR30024">
    <property type="entry name" value="ALIPHATIC SULFONATES-BINDING PROTEIN-RELATED"/>
    <property type="match status" value="1"/>
</dbReference>
<keyword evidence="7" id="KW-1185">Reference proteome</keyword>
<comment type="caution">
    <text evidence="6">The sequence shown here is derived from an EMBL/GenBank/DDBJ whole genome shotgun (WGS) entry which is preliminary data.</text>
</comment>
<evidence type="ECO:0000256" key="4">
    <source>
        <dbReference type="SAM" id="SignalP"/>
    </source>
</evidence>
<comment type="similarity">
    <text evidence="2">Belongs to the bacterial solute-binding protein SsuA/TauA family.</text>
</comment>
<evidence type="ECO:0000313" key="6">
    <source>
        <dbReference type="EMBL" id="MBM6878730.1"/>
    </source>
</evidence>
<evidence type="ECO:0000259" key="5">
    <source>
        <dbReference type="Pfam" id="PF09084"/>
    </source>
</evidence>
<feature type="signal peptide" evidence="4">
    <location>
        <begin position="1"/>
        <end position="23"/>
    </location>
</feature>
<dbReference type="Pfam" id="PF09084">
    <property type="entry name" value="NMT1"/>
    <property type="match status" value="1"/>
</dbReference>